<dbReference type="Proteomes" id="UP000261500">
    <property type="component" value="Unplaced"/>
</dbReference>
<dbReference type="GO" id="GO:0005737">
    <property type="term" value="C:cytoplasm"/>
    <property type="evidence" value="ECO:0007669"/>
    <property type="project" value="TreeGrafter"/>
</dbReference>
<dbReference type="InterPro" id="IPR001751">
    <property type="entry name" value="S100/CaBP7/8-like_CS"/>
</dbReference>
<dbReference type="InterPro" id="IPR011992">
    <property type="entry name" value="EF-hand-dom_pair"/>
</dbReference>
<dbReference type="AlphaFoldDB" id="A0A3B3TQW5"/>
<dbReference type="GO" id="GO:0048306">
    <property type="term" value="F:calcium-dependent protein binding"/>
    <property type="evidence" value="ECO:0007669"/>
    <property type="project" value="TreeGrafter"/>
</dbReference>
<evidence type="ECO:0000313" key="7">
    <source>
        <dbReference type="Proteomes" id="UP000261500"/>
    </source>
</evidence>
<reference evidence="6" key="1">
    <citation type="submission" date="2025-08" db="UniProtKB">
        <authorList>
            <consortium name="Ensembl"/>
        </authorList>
    </citation>
    <scope>IDENTIFICATION</scope>
</reference>
<evidence type="ECO:0000313" key="6">
    <source>
        <dbReference type="Ensembl" id="ENSPLAP00000003007.1"/>
    </source>
</evidence>
<evidence type="ECO:0000256" key="4">
    <source>
        <dbReference type="ARBA" id="ARBA00022837"/>
    </source>
</evidence>
<evidence type="ECO:0000256" key="2">
    <source>
        <dbReference type="ARBA" id="ARBA00022723"/>
    </source>
</evidence>
<organism evidence="6 7">
    <name type="scientific">Poecilia latipinna</name>
    <name type="common">sailfin molly</name>
    <dbReference type="NCBI Taxonomy" id="48699"/>
    <lineage>
        <taxon>Eukaryota</taxon>
        <taxon>Metazoa</taxon>
        <taxon>Chordata</taxon>
        <taxon>Craniata</taxon>
        <taxon>Vertebrata</taxon>
        <taxon>Euteleostomi</taxon>
        <taxon>Actinopterygii</taxon>
        <taxon>Neopterygii</taxon>
        <taxon>Teleostei</taxon>
        <taxon>Neoteleostei</taxon>
        <taxon>Acanthomorphata</taxon>
        <taxon>Ovalentaria</taxon>
        <taxon>Atherinomorphae</taxon>
        <taxon>Cyprinodontiformes</taxon>
        <taxon>Poeciliidae</taxon>
        <taxon>Poeciliinae</taxon>
        <taxon>Poecilia</taxon>
    </lineage>
</organism>
<keyword evidence="3" id="KW-0677">Repeat</keyword>
<dbReference type="PANTHER" id="PTHR11639:SF134">
    <property type="entry name" value="PROTEIN S100-A1-RELATED"/>
    <property type="match status" value="1"/>
</dbReference>
<feature type="domain" description="EF-hand" evidence="5">
    <location>
        <begin position="50"/>
        <end position="85"/>
    </location>
</feature>
<dbReference type="GeneTree" id="ENSGT00940000162871"/>
<evidence type="ECO:0000256" key="3">
    <source>
        <dbReference type="ARBA" id="ARBA00022737"/>
    </source>
</evidence>
<dbReference type="Ensembl" id="ENSPLAT00000012096.1">
    <property type="protein sequence ID" value="ENSPLAP00000003007.1"/>
    <property type="gene ID" value="ENSPLAG00000004406.1"/>
</dbReference>
<comment type="similarity">
    <text evidence="1">Belongs to the S-100 family.</text>
</comment>
<proteinExistence type="inferred from homology"/>
<name>A0A3B3TQW5_9TELE</name>
<keyword evidence="2" id="KW-0479">Metal-binding</keyword>
<dbReference type="SMART" id="SM01394">
    <property type="entry name" value="S_100"/>
    <property type="match status" value="1"/>
</dbReference>
<dbReference type="GO" id="GO:0070062">
    <property type="term" value="C:extracellular exosome"/>
    <property type="evidence" value="ECO:0007669"/>
    <property type="project" value="TreeGrafter"/>
</dbReference>
<protein>
    <submittedName>
        <fullName evidence="6">S100 calcium binding protein P</fullName>
    </submittedName>
</protein>
<dbReference type="GO" id="GO:0043542">
    <property type="term" value="P:endothelial cell migration"/>
    <property type="evidence" value="ECO:0007669"/>
    <property type="project" value="TreeGrafter"/>
</dbReference>
<dbReference type="GO" id="GO:0046914">
    <property type="term" value="F:transition metal ion binding"/>
    <property type="evidence" value="ECO:0007669"/>
    <property type="project" value="InterPro"/>
</dbReference>
<dbReference type="Pfam" id="PF01023">
    <property type="entry name" value="S_100"/>
    <property type="match status" value="1"/>
</dbReference>
<accession>A0A3B3TQW5</accession>
<dbReference type="PROSITE" id="PS50222">
    <property type="entry name" value="EF_HAND_2"/>
    <property type="match status" value="1"/>
</dbReference>
<dbReference type="PANTHER" id="PTHR11639">
    <property type="entry name" value="S100 CALCIUM-BINDING PROTEIN"/>
    <property type="match status" value="1"/>
</dbReference>
<keyword evidence="7" id="KW-1185">Reference proteome</keyword>
<dbReference type="CDD" id="cd00213">
    <property type="entry name" value="S-100"/>
    <property type="match status" value="1"/>
</dbReference>
<dbReference type="SUPFAM" id="SSF47473">
    <property type="entry name" value="EF-hand"/>
    <property type="match status" value="1"/>
</dbReference>
<keyword evidence="4" id="KW-0106">Calcium</keyword>
<reference evidence="6" key="2">
    <citation type="submission" date="2025-09" db="UniProtKB">
        <authorList>
            <consortium name="Ensembl"/>
        </authorList>
    </citation>
    <scope>IDENTIFICATION</scope>
</reference>
<sequence>MSHLEMAMATLIQTFDQYAGSDGKKSTLSKAEVKTLVEKELPGLLKVRSKNPDEVDKFLKNLDLNKDSEVDFQEFVMLIVVLTCAIHGRFCK</sequence>
<evidence type="ECO:0000259" key="5">
    <source>
        <dbReference type="PROSITE" id="PS50222"/>
    </source>
</evidence>
<dbReference type="Gene3D" id="1.10.238.10">
    <property type="entry name" value="EF-hand"/>
    <property type="match status" value="1"/>
</dbReference>
<evidence type="ECO:0000256" key="1">
    <source>
        <dbReference type="ARBA" id="ARBA00007323"/>
    </source>
</evidence>
<dbReference type="InterPro" id="IPR034325">
    <property type="entry name" value="S-100_dom"/>
</dbReference>
<dbReference type="InterPro" id="IPR002048">
    <property type="entry name" value="EF_hand_dom"/>
</dbReference>
<dbReference type="GO" id="GO:0005509">
    <property type="term" value="F:calcium ion binding"/>
    <property type="evidence" value="ECO:0007669"/>
    <property type="project" value="InterPro"/>
</dbReference>
<dbReference type="InterPro" id="IPR013787">
    <property type="entry name" value="S100_Ca-bd_sub"/>
</dbReference>
<dbReference type="STRING" id="48699.ENSPLAP00000003007"/>
<dbReference type="PROSITE" id="PS00303">
    <property type="entry name" value="S100_CABP"/>
    <property type="match status" value="1"/>
</dbReference>